<dbReference type="GO" id="GO:0009249">
    <property type="term" value="P:protein lipoylation"/>
    <property type="evidence" value="ECO:0007669"/>
    <property type="project" value="UniProtKB-UniRule"/>
</dbReference>
<evidence type="ECO:0000256" key="1">
    <source>
        <dbReference type="ARBA" id="ARBA00022679"/>
    </source>
</evidence>
<evidence type="ECO:0000256" key="2">
    <source>
        <dbReference type="ARBA" id="ARBA00023315"/>
    </source>
</evidence>
<dbReference type="Proteomes" id="UP001290462">
    <property type="component" value="Unassembled WGS sequence"/>
</dbReference>
<comment type="caution">
    <text evidence="5">The sequence shown here is derived from an EMBL/GenBank/DDBJ whole genome shotgun (WGS) entry which is preliminary data.</text>
</comment>
<dbReference type="Pfam" id="PF21948">
    <property type="entry name" value="LplA-B_cat"/>
    <property type="match status" value="1"/>
</dbReference>
<reference evidence="5" key="1">
    <citation type="submission" date="2023-08" db="EMBL/GenBank/DDBJ databases">
        <title>Genomic characterization of piscicolin 126 produced by Carnobacterium maltaromaticum CM22 strain isolated from salmon (Salmo salar).</title>
        <authorList>
            <person name="Gonzalez-Gragera E."/>
            <person name="Garcia-Lopez J.D."/>
            <person name="Teso-Perez C."/>
            <person name="Gimenez-Hernandez I."/>
            <person name="Peralta-Sanchez J.M."/>
            <person name="Valdivia E."/>
            <person name="Montalban-Lopez M."/>
            <person name="Martin-Platero A.M."/>
            <person name="Banos A."/>
            <person name="Martinez-Bueno M."/>
        </authorList>
    </citation>
    <scope>NUCLEOTIDE SEQUENCE</scope>
    <source>
        <strain evidence="5">CM22</strain>
    </source>
</reference>
<evidence type="ECO:0000313" key="6">
    <source>
        <dbReference type="Proteomes" id="UP001290462"/>
    </source>
</evidence>
<dbReference type="SUPFAM" id="SSF55681">
    <property type="entry name" value="Class II aaRS and biotin synthetases"/>
    <property type="match status" value="1"/>
</dbReference>
<dbReference type="InterPro" id="IPR004143">
    <property type="entry name" value="BPL_LPL_catalytic"/>
</dbReference>
<dbReference type="EC" id="2.3.1.204" evidence="3"/>
<evidence type="ECO:0000313" key="5">
    <source>
        <dbReference type="EMBL" id="MDZ5758893.1"/>
    </source>
</evidence>
<dbReference type="GO" id="GO:0033819">
    <property type="term" value="F:lipoyl(octanoyl) transferase activity"/>
    <property type="evidence" value="ECO:0007669"/>
    <property type="project" value="InterPro"/>
</dbReference>
<dbReference type="CDD" id="cd16443">
    <property type="entry name" value="LplA"/>
    <property type="match status" value="1"/>
</dbReference>
<dbReference type="InterPro" id="IPR045864">
    <property type="entry name" value="aa-tRNA-synth_II/BPL/LPL"/>
</dbReference>
<organism evidence="5 6">
    <name type="scientific">Carnobacterium maltaromaticum</name>
    <name type="common">Carnobacterium piscicola</name>
    <dbReference type="NCBI Taxonomy" id="2751"/>
    <lineage>
        <taxon>Bacteria</taxon>
        <taxon>Bacillati</taxon>
        <taxon>Bacillota</taxon>
        <taxon>Bacilli</taxon>
        <taxon>Lactobacillales</taxon>
        <taxon>Carnobacteriaceae</taxon>
        <taxon>Carnobacterium</taxon>
    </lineage>
</organism>
<dbReference type="Gene3D" id="3.30.930.10">
    <property type="entry name" value="Bira Bifunctional Protein, Domain 2"/>
    <property type="match status" value="1"/>
</dbReference>
<comment type="miscellaneous">
    <text evidence="3">The reaction proceeds via a thioester-linked acyl-enzyme intermediate.</text>
</comment>
<feature type="domain" description="BPL/LPL catalytic" evidence="4">
    <location>
        <begin position="46"/>
        <end position="232"/>
    </location>
</feature>
<comment type="function">
    <text evidence="3">Catalyzes the amidotransfer (transamidation) of the octanoyl moiety from octanoyl-GcvH to the lipoyl domain of the E2 subunit of lipoate-dependent enzymes.</text>
</comment>
<evidence type="ECO:0000256" key="3">
    <source>
        <dbReference type="HAMAP-Rule" id="MF_02119"/>
    </source>
</evidence>
<comment type="pathway">
    <text evidence="3">Protein modification; protein lipoylation via endogenous pathway; protein N(6)-(lipoyl)lysine from octanoyl-[acyl-carrier-protein].</text>
</comment>
<sequence length="290" mass="33042">MSEVKQIDYLKEQSYTLYDSDTMPFSNRFLSHFALGDSLIKRVGEAQKEPVLHFWTADELVILGMMDTKLPHFSTGLDSLARYNKNYIVRNAGGLAVVADAGVLNLSMIFPDNPTHKISIDEGYHYMFRLIHNTFKAYGKSIEAYEITESYCPGDFDLSIDGKKFAGIAQRRLRNGIGVMIYLSVNGNQEKRAEMLHDFYHEGLQGEETKWKFPHVNPAVMATLEELLDTSFSVSDVKKMILKTLSDNNNTLIKGQYDPDLVADYQVAFGKMVQRNEQMLQENLNKELLL</sequence>
<comment type="catalytic activity">
    <reaction evidence="3">
        <text>N(6)-octanoyl-L-lysyl-[glycine-cleavage complex H protein] + L-lysyl-[lipoyl-carrier protein] = N(6)-octanoyl-L-lysyl-[lipoyl-carrier protein] + L-lysyl-[glycine-cleavage complex H protein]</text>
        <dbReference type="Rhea" id="RHEA:20213"/>
        <dbReference type="Rhea" id="RHEA-COMP:10500"/>
        <dbReference type="Rhea" id="RHEA-COMP:10501"/>
        <dbReference type="Rhea" id="RHEA-COMP:10503"/>
        <dbReference type="Rhea" id="RHEA-COMP:10504"/>
        <dbReference type="ChEBI" id="CHEBI:29969"/>
        <dbReference type="ChEBI" id="CHEBI:78809"/>
        <dbReference type="EC" id="2.3.1.204"/>
    </reaction>
</comment>
<comment type="similarity">
    <text evidence="3">Belongs to the octanoyltransferase LipL family.</text>
</comment>
<dbReference type="PROSITE" id="PS51733">
    <property type="entry name" value="BPL_LPL_CATALYTIC"/>
    <property type="match status" value="1"/>
</dbReference>
<keyword evidence="1 3" id="KW-0808">Transferase</keyword>
<feature type="site" description="Lowers pKa of active site Cys" evidence="3">
    <location>
        <position position="164"/>
    </location>
</feature>
<name>A0AAW9K9E8_CARML</name>
<protein>
    <recommendedName>
        <fullName evidence="3">Octanoyl-[GcvH]:protein N-octanoyltransferase</fullName>
        <ecNumber evidence="3">2.3.1.204</ecNumber>
    </recommendedName>
    <alternativeName>
        <fullName evidence="3">Octanoyl-[GcvH]:E2 amidotransferase</fullName>
    </alternativeName>
</protein>
<dbReference type="GO" id="GO:0009107">
    <property type="term" value="P:lipoate biosynthetic process"/>
    <property type="evidence" value="ECO:0007669"/>
    <property type="project" value="UniProtKB-UniRule"/>
</dbReference>
<dbReference type="AlphaFoldDB" id="A0AAW9K9E8"/>
<accession>A0AAW9K9E8</accession>
<dbReference type="InterPro" id="IPR024897">
    <property type="entry name" value="LipL"/>
</dbReference>
<keyword evidence="2 3" id="KW-0012">Acyltransferase</keyword>
<dbReference type="GO" id="GO:0016874">
    <property type="term" value="F:ligase activity"/>
    <property type="evidence" value="ECO:0007669"/>
    <property type="project" value="UniProtKB-KW"/>
</dbReference>
<keyword evidence="5" id="KW-0436">Ligase</keyword>
<gene>
    <name evidence="3" type="primary">lipL</name>
    <name evidence="5" type="ORF">RAK27_09525</name>
</gene>
<dbReference type="PANTHER" id="PTHR43679">
    <property type="entry name" value="OCTANOYLTRANSFERASE LIPM-RELATED"/>
    <property type="match status" value="1"/>
</dbReference>
<proteinExistence type="inferred from homology"/>
<dbReference type="RefSeq" id="WP_056999355.1">
    <property type="nucleotide sequence ID" value="NZ_BJOJ01000067.1"/>
</dbReference>
<feature type="active site" description="Acyl-thioester intermediate" evidence="3">
    <location>
        <position position="152"/>
    </location>
</feature>
<dbReference type="PANTHER" id="PTHR43679:SF2">
    <property type="entry name" value="OCTANOYL-[GCVH]:PROTEIN N-OCTANOYLTRANSFERASE"/>
    <property type="match status" value="1"/>
</dbReference>
<evidence type="ECO:0000259" key="4">
    <source>
        <dbReference type="PROSITE" id="PS51733"/>
    </source>
</evidence>
<dbReference type="HAMAP" id="MF_02119">
    <property type="entry name" value="LipL"/>
    <property type="match status" value="1"/>
</dbReference>
<dbReference type="InterPro" id="IPR050664">
    <property type="entry name" value="Octanoyltrans_LipM/LipL"/>
</dbReference>
<dbReference type="EMBL" id="JAVBVO010000003">
    <property type="protein sequence ID" value="MDZ5758893.1"/>
    <property type="molecule type" value="Genomic_DNA"/>
</dbReference>